<feature type="region of interest" description="Disordered" evidence="1">
    <location>
        <begin position="284"/>
        <end position="342"/>
    </location>
</feature>
<dbReference type="EMBL" id="VXIV02000228">
    <property type="protein sequence ID" value="KAF6039638.1"/>
    <property type="molecule type" value="Genomic_DNA"/>
</dbReference>
<dbReference type="PANTHER" id="PTHR21974:SF2">
    <property type="entry name" value="RE15880P"/>
    <property type="match status" value="1"/>
</dbReference>
<dbReference type="PANTHER" id="PTHR21974">
    <property type="entry name" value="RE15880P"/>
    <property type="match status" value="1"/>
</dbReference>
<gene>
    <name evidence="2" type="ORF">EB796_002056</name>
</gene>
<dbReference type="OrthoDB" id="6432391at2759"/>
<reference evidence="2" key="1">
    <citation type="submission" date="2020-06" db="EMBL/GenBank/DDBJ databases">
        <title>Draft genome of Bugula neritina, a colonial animal packing powerful symbionts and potential medicines.</title>
        <authorList>
            <person name="Rayko M."/>
        </authorList>
    </citation>
    <scope>NUCLEOTIDE SEQUENCE [LARGE SCALE GENOMIC DNA]</scope>
    <source>
        <strain evidence="2">Kwan_BN1</strain>
    </source>
</reference>
<dbReference type="Proteomes" id="UP000593567">
    <property type="component" value="Unassembled WGS sequence"/>
</dbReference>
<feature type="region of interest" description="Disordered" evidence="1">
    <location>
        <begin position="361"/>
        <end position="402"/>
    </location>
</feature>
<dbReference type="AlphaFoldDB" id="A0A7J7KNB5"/>
<name>A0A7J7KNB5_BUGNE</name>
<sequence length="402" mass="45874">MMTCSPPGVPTVGMKMKVVMLNYLRKREWLEAMGEEEVAKKELDGVREKLTKNEESLKASSVSMEELKKKHKEQEELLAAIFKGAYGSDLENRLEAESDFLDDRKHRVGAAKYKWSNGRNLLSHATAQLCLACKKWMSLPQINPQDKQGKWVVATEARNNVVAACQNITSARRYLSTIEFPYCKPPEVKVLETAASHVYTDMLSQQRHQYVYANVYHIMYKRCKALIDWFTHVLTETIAKDLAEATTAANAKAQELRQERLNLISVKIKEELQQDVSFEARAEDLADDSTSVTEDESQVFQAEGGEGEDKSGEEPPAADVDADEPFNPVPLKELVQTPNKEDLFGDAQELYKKHQENLEELEKNRMINKARQEQGLEEKLRARRSRRQRQEAVANEQQLQQA</sequence>
<accession>A0A7J7KNB5</accession>
<keyword evidence="3" id="KW-1185">Reference proteome</keyword>
<evidence type="ECO:0000313" key="2">
    <source>
        <dbReference type="EMBL" id="KAF6039638.1"/>
    </source>
</evidence>
<organism evidence="2 3">
    <name type="scientific">Bugula neritina</name>
    <name type="common">Brown bryozoan</name>
    <name type="synonym">Sertularia neritina</name>
    <dbReference type="NCBI Taxonomy" id="10212"/>
    <lineage>
        <taxon>Eukaryota</taxon>
        <taxon>Metazoa</taxon>
        <taxon>Spiralia</taxon>
        <taxon>Lophotrochozoa</taxon>
        <taxon>Bryozoa</taxon>
        <taxon>Gymnolaemata</taxon>
        <taxon>Cheilostomatida</taxon>
        <taxon>Flustrina</taxon>
        <taxon>Buguloidea</taxon>
        <taxon>Bugulidae</taxon>
        <taxon>Bugula</taxon>
    </lineage>
</organism>
<feature type="compositionally biased region" description="Basic and acidic residues" evidence="1">
    <location>
        <begin position="361"/>
        <end position="380"/>
    </location>
</feature>
<comment type="caution">
    <text evidence="2">The sequence shown here is derived from an EMBL/GenBank/DDBJ whole genome shotgun (WGS) entry which is preliminary data.</text>
</comment>
<evidence type="ECO:0000313" key="3">
    <source>
        <dbReference type="Proteomes" id="UP000593567"/>
    </source>
</evidence>
<protein>
    <submittedName>
        <fullName evidence="2">Uncharacterized protein</fullName>
    </submittedName>
</protein>
<evidence type="ECO:0000256" key="1">
    <source>
        <dbReference type="SAM" id="MobiDB-lite"/>
    </source>
</evidence>
<dbReference type="GO" id="GO:0005929">
    <property type="term" value="C:cilium"/>
    <property type="evidence" value="ECO:0007669"/>
    <property type="project" value="TreeGrafter"/>
</dbReference>
<proteinExistence type="predicted"/>